<dbReference type="InterPro" id="IPR006145">
    <property type="entry name" value="PsdUridine_synth_RsuA/RluA"/>
</dbReference>
<organism evidence="8 9">
    <name type="scientific">Tribonema minus</name>
    <dbReference type="NCBI Taxonomy" id="303371"/>
    <lineage>
        <taxon>Eukaryota</taxon>
        <taxon>Sar</taxon>
        <taxon>Stramenopiles</taxon>
        <taxon>Ochrophyta</taxon>
        <taxon>PX clade</taxon>
        <taxon>Xanthophyceae</taxon>
        <taxon>Tribonematales</taxon>
        <taxon>Tribonemataceae</taxon>
        <taxon>Tribonema</taxon>
    </lineage>
</organism>
<dbReference type="CDD" id="cd02869">
    <property type="entry name" value="PseudoU_synth_RluA_like"/>
    <property type="match status" value="1"/>
</dbReference>
<keyword evidence="4" id="KW-0694">RNA-binding</keyword>
<comment type="similarity">
    <text evidence="1 5">Belongs to the pseudouridine synthase RluA family.</text>
</comment>
<evidence type="ECO:0000256" key="6">
    <source>
        <dbReference type="SAM" id="MobiDB-lite"/>
    </source>
</evidence>
<proteinExistence type="inferred from homology"/>
<dbReference type="EC" id="5.4.99.-" evidence="5"/>
<dbReference type="InterPro" id="IPR050188">
    <property type="entry name" value="RluA_PseudoU_synthase"/>
</dbReference>
<dbReference type="Pfam" id="PF00849">
    <property type="entry name" value="PseudoU_synth_2"/>
    <property type="match status" value="1"/>
</dbReference>
<feature type="region of interest" description="Disordered" evidence="6">
    <location>
        <begin position="380"/>
        <end position="410"/>
    </location>
</feature>
<dbReference type="InterPro" id="IPR006224">
    <property type="entry name" value="PsdUridine_synth_RluA-like_CS"/>
</dbReference>
<evidence type="ECO:0000259" key="7">
    <source>
        <dbReference type="SMART" id="SM00363"/>
    </source>
</evidence>
<comment type="caution">
    <text evidence="8">The sequence shown here is derived from an EMBL/GenBank/DDBJ whole genome shotgun (WGS) entry which is preliminary data.</text>
</comment>
<dbReference type="CDD" id="cd00165">
    <property type="entry name" value="S4"/>
    <property type="match status" value="1"/>
</dbReference>
<evidence type="ECO:0000256" key="4">
    <source>
        <dbReference type="PROSITE-ProRule" id="PRU00182"/>
    </source>
</evidence>
<accession>A0A836CH15</accession>
<reference evidence="8" key="1">
    <citation type="submission" date="2021-02" db="EMBL/GenBank/DDBJ databases">
        <title>First Annotated Genome of the Yellow-green Alga Tribonema minus.</title>
        <authorList>
            <person name="Mahan K.M."/>
        </authorList>
    </citation>
    <scope>NUCLEOTIDE SEQUENCE</scope>
    <source>
        <strain evidence="8">UTEX B ZZ1240</strain>
    </source>
</reference>
<evidence type="ECO:0000256" key="3">
    <source>
        <dbReference type="PIRSR" id="PIRSR606225-1"/>
    </source>
</evidence>
<dbReference type="AlphaFoldDB" id="A0A836CH15"/>
<keyword evidence="9" id="KW-1185">Reference proteome</keyword>
<dbReference type="GO" id="GO:0009982">
    <property type="term" value="F:pseudouridine synthase activity"/>
    <property type="evidence" value="ECO:0007669"/>
    <property type="project" value="InterPro"/>
</dbReference>
<dbReference type="SUPFAM" id="SSF55120">
    <property type="entry name" value="Pseudouridine synthase"/>
    <property type="match status" value="1"/>
</dbReference>
<dbReference type="GO" id="GO:0003723">
    <property type="term" value="F:RNA binding"/>
    <property type="evidence" value="ECO:0007669"/>
    <property type="project" value="UniProtKB-KW"/>
</dbReference>
<keyword evidence="2 5" id="KW-0413">Isomerase</keyword>
<dbReference type="SUPFAM" id="SSF55174">
    <property type="entry name" value="Alpha-L RNA-binding motif"/>
    <property type="match status" value="1"/>
</dbReference>
<dbReference type="PROSITE" id="PS50889">
    <property type="entry name" value="S4"/>
    <property type="match status" value="1"/>
</dbReference>
<evidence type="ECO:0000256" key="5">
    <source>
        <dbReference type="RuleBase" id="RU362028"/>
    </source>
</evidence>
<evidence type="ECO:0000256" key="2">
    <source>
        <dbReference type="ARBA" id="ARBA00023235"/>
    </source>
</evidence>
<feature type="active site" evidence="3">
    <location>
        <position position="194"/>
    </location>
</feature>
<dbReference type="Gene3D" id="3.30.2350.10">
    <property type="entry name" value="Pseudouridine synthase"/>
    <property type="match status" value="1"/>
</dbReference>
<dbReference type="PANTHER" id="PTHR21600:SF44">
    <property type="entry name" value="RIBOSOMAL LARGE SUBUNIT PSEUDOURIDINE SYNTHASE D"/>
    <property type="match status" value="1"/>
</dbReference>
<dbReference type="Pfam" id="PF01479">
    <property type="entry name" value="S4"/>
    <property type="match status" value="1"/>
</dbReference>
<sequence>MARCPKRRCSCGTRLHAKPKVPTYSLDDIAALERTDDGGNEGADADEDEIFDVSVFEADLADAGQRIDAFLCSKVPDQSRTYFGDLCTKGCVCVNGSSAVKKSHKVTAGQIISVRFLATAELNLGPEDIPLDVIFEDSELLAIAKPPGMVVHPAPGNWNGTFVNALLHHLSKDGSVVSLGESGDLRPGVVHRLDKGTSGVLLAAKTPIMQKQLSQLFHDRKVRKTYLAVCAGNPGDDAIDVPIGRHATNRQKMVAVPDIQPGARARRALSHVRCTAFDGSLSVAEVRIETGRTHQIRVHLQHRRTPIVGDELYGNRDWNRRLQKRGISRPLLHALRLEFTHPTTGAALRLEAPLPEDMASIVRGVYPVAIEEHPGWFGEGGEAGGDLGELSVPARGSRGTGLADSQNWYE</sequence>
<comment type="catalytic activity">
    <reaction evidence="5">
        <text>a uridine in RNA = a pseudouridine in RNA</text>
        <dbReference type="Rhea" id="RHEA:48348"/>
        <dbReference type="Rhea" id="RHEA-COMP:12068"/>
        <dbReference type="Rhea" id="RHEA-COMP:12069"/>
        <dbReference type="ChEBI" id="CHEBI:65314"/>
        <dbReference type="ChEBI" id="CHEBI:65315"/>
    </reaction>
</comment>
<gene>
    <name evidence="8" type="ORF">JKP88DRAFT_207725</name>
</gene>
<dbReference type="InterPro" id="IPR002942">
    <property type="entry name" value="S4_RNA-bd"/>
</dbReference>
<evidence type="ECO:0000256" key="1">
    <source>
        <dbReference type="ARBA" id="ARBA00010876"/>
    </source>
</evidence>
<dbReference type="Proteomes" id="UP000664859">
    <property type="component" value="Unassembled WGS sequence"/>
</dbReference>
<dbReference type="InterPro" id="IPR006225">
    <property type="entry name" value="PsdUridine_synth_RluC/D"/>
</dbReference>
<dbReference type="InterPro" id="IPR020103">
    <property type="entry name" value="PsdUridine_synth_cat_dom_sf"/>
</dbReference>
<dbReference type="NCBIfam" id="TIGR00005">
    <property type="entry name" value="rluA_subfam"/>
    <property type="match status" value="1"/>
</dbReference>
<evidence type="ECO:0000313" key="9">
    <source>
        <dbReference type="Proteomes" id="UP000664859"/>
    </source>
</evidence>
<dbReference type="Gene3D" id="3.10.290.10">
    <property type="entry name" value="RNA-binding S4 domain"/>
    <property type="match status" value="1"/>
</dbReference>
<evidence type="ECO:0000313" key="8">
    <source>
        <dbReference type="EMBL" id="KAG5185622.1"/>
    </source>
</evidence>
<feature type="domain" description="RNA-binding S4" evidence="7">
    <location>
        <begin position="65"/>
        <end position="130"/>
    </location>
</feature>
<dbReference type="PROSITE" id="PS01129">
    <property type="entry name" value="PSI_RLU"/>
    <property type="match status" value="1"/>
</dbReference>
<comment type="function">
    <text evidence="5">Responsible for synthesis of pseudouridine from uracil.</text>
</comment>
<protein>
    <recommendedName>
        <fullName evidence="5">Pseudouridine synthase</fullName>
        <ecNumber evidence="5">5.4.99.-</ecNumber>
    </recommendedName>
</protein>
<name>A0A836CH15_9STRA</name>
<dbReference type="EMBL" id="JAFCMP010000125">
    <property type="protein sequence ID" value="KAG5185622.1"/>
    <property type="molecule type" value="Genomic_DNA"/>
</dbReference>
<dbReference type="SMART" id="SM00363">
    <property type="entry name" value="S4"/>
    <property type="match status" value="1"/>
</dbReference>
<dbReference type="InterPro" id="IPR036986">
    <property type="entry name" value="S4_RNA-bd_sf"/>
</dbReference>
<dbReference type="OrthoDB" id="418349at2759"/>
<dbReference type="GO" id="GO:0000455">
    <property type="term" value="P:enzyme-directed rRNA pseudouridine synthesis"/>
    <property type="evidence" value="ECO:0007669"/>
    <property type="project" value="TreeGrafter"/>
</dbReference>
<dbReference type="PANTHER" id="PTHR21600">
    <property type="entry name" value="MITOCHONDRIAL RNA PSEUDOURIDINE SYNTHASE"/>
    <property type="match status" value="1"/>
</dbReference>